<dbReference type="GO" id="GO:0005975">
    <property type="term" value="P:carbohydrate metabolic process"/>
    <property type="evidence" value="ECO:0007669"/>
    <property type="project" value="InterPro"/>
</dbReference>
<evidence type="ECO:0000256" key="6">
    <source>
        <dbReference type="ARBA" id="ARBA00023295"/>
    </source>
</evidence>
<keyword evidence="10" id="KW-1185">Reference proteome</keyword>
<comment type="caution">
    <text evidence="9">The sequence shown here is derived from an EMBL/GenBank/DDBJ whole genome shotgun (WGS) entry which is preliminary data.</text>
</comment>
<comment type="similarity">
    <text evidence="2 7">Belongs to the glycosyl hydrolase 17 family.</text>
</comment>
<dbReference type="EMBL" id="NBSK02000004">
    <property type="protein sequence ID" value="KAJ0212940.1"/>
    <property type="molecule type" value="Genomic_DNA"/>
</dbReference>
<keyword evidence="4" id="KW-0732">Signal</keyword>
<evidence type="ECO:0000256" key="3">
    <source>
        <dbReference type="ARBA" id="ARBA00012780"/>
    </source>
</evidence>
<feature type="region of interest" description="Disordered" evidence="8">
    <location>
        <begin position="399"/>
        <end position="418"/>
    </location>
</feature>
<dbReference type="EC" id="3.2.1.39" evidence="3"/>
<comment type="catalytic activity">
    <reaction evidence="1">
        <text>Hydrolysis of (1-&gt;3)-beta-D-glucosidic linkages in (1-&gt;3)-beta-D-glucans.</text>
        <dbReference type="EC" id="3.2.1.39"/>
    </reaction>
</comment>
<dbReference type="SUPFAM" id="SSF51445">
    <property type="entry name" value="(Trans)glycosidases"/>
    <property type="match status" value="1"/>
</dbReference>
<dbReference type="GO" id="GO:0005886">
    <property type="term" value="C:plasma membrane"/>
    <property type="evidence" value="ECO:0000318"/>
    <property type="project" value="GO_Central"/>
</dbReference>
<dbReference type="InterPro" id="IPR044965">
    <property type="entry name" value="Glyco_hydro_17_plant"/>
</dbReference>
<evidence type="ECO:0000256" key="8">
    <source>
        <dbReference type="SAM" id="MobiDB-lite"/>
    </source>
</evidence>
<evidence type="ECO:0000313" key="9">
    <source>
        <dbReference type="EMBL" id="KAJ0212940.1"/>
    </source>
</evidence>
<evidence type="ECO:0000256" key="7">
    <source>
        <dbReference type="RuleBase" id="RU004335"/>
    </source>
</evidence>
<dbReference type="InterPro" id="IPR000490">
    <property type="entry name" value="Glyco_hydro_17"/>
</dbReference>
<gene>
    <name evidence="9" type="ORF">LSAT_V11C400168430</name>
</gene>
<evidence type="ECO:0000256" key="5">
    <source>
        <dbReference type="ARBA" id="ARBA00022801"/>
    </source>
</evidence>
<dbReference type="InterPro" id="IPR017853">
    <property type="entry name" value="GH"/>
</dbReference>
<dbReference type="PANTHER" id="PTHR32227">
    <property type="entry name" value="GLUCAN ENDO-1,3-BETA-GLUCOSIDASE BG1-RELATED-RELATED"/>
    <property type="match status" value="1"/>
</dbReference>
<dbReference type="GO" id="GO:0042973">
    <property type="term" value="F:glucan endo-1,3-beta-D-glucosidase activity"/>
    <property type="evidence" value="ECO:0007669"/>
    <property type="project" value="UniProtKB-EC"/>
</dbReference>
<dbReference type="Pfam" id="PF00332">
    <property type="entry name" value="Glyco_hydro_17"/>
    <property type="match status" value="1"/>
</dbReference>
<evidence type="ECO:0000313" key="10">
    <source>
        <dbReference type="Proteomes" id="UP000235145"/>
    </source>
</evidence>
<keyword evidence="5" id="KW-0378">Hydrolase</keyword>
<name>A0A9R1VYE0_LACSA</name>
<dbReference type="Gene3D" id="3.20.20.80">
    <property type="entry name" value="Glycosidases"/>
    <property type="match status" value="1"/>
</dbReference>
<evidence type="ECO:0000256" key="2">
    <source>
        <dbReference type="ARBA" id="ARBA00008773"/>
    </source>
</evidence>
<proteinExistence type="inferred from homology"/>
<sequence length="453" mass="49924">MTGIFVNSQNDFGFGLVPKYEKGIDKKGACLLGRVLKRKESPSLKIKATLCNTSYYPFTISNKQRFGFVVEVESLGINYGQVGNNLPPPDKVLELLKSLRITKTRIYDTNPDILNAFAGSGVELIVTVENDMLATLMDPQQALQWVTTRIKPYFPATRITGIAVGNEVFTGEDMTLLENLVPAMVSLQRALAQLGMQQYIQVSTPSSLAVLANSYPPSAGTFTPELITIMTQLLQFLSNTKAPFWINAYPYFAYKDSPTQISLDYALFNPNSGMIDPHTSKHYDNMLYAQVDAVIFAMARLGFGGIEVRVSETGWPSRGDPNEIGATPQNAAIYNRNLLRRQLGGEGTPLRPKMRLEIYLFALFNEDMKPGPTSERNYGLYQPDGTMAYNVGLSALSTGMNPPTSTSTSTSTSSSSISLTSMATKVERMDHHRGLLCWISFCLVAMATTMPPF</sequence>
<feature type="compositionally biased region" description="Low complexity" evidence="8">
    <location>
        <begin position="404"/>
        <end position="418"/>
    </location>
</feature>
<organism evidence="9 10">
    <name type="scientific">Lactuca sativa</name>
    <name type="common">Garden lettuce</name>
    <dbReference type="NCBI Taxonomy" id="4236"/>
    <lineage>
        <taxon>Eukaryota</taxon>
        <taxon>Viridiplantae</taxon>
        <taxon>Streptophyta</taxon>
        <taxon>Embryophyta</taxon>
        <taxon>Tracheophyta</taxon>
        <taxon>Spermatophyta</taxon>
        <taxon>Magnoliopsida</taxon>
        <taxon>eudicotyledons</taxon>
        <taxon>Gunneridae</taxon>
        <taxon>Pentapetalae</taxon>
        <taxon>asterids</taxon>
        <taxon>campanulids</taxon>
        <taxon>Asterales</taxon>
        <taxon>Asteraceae</taxon>
        <taxon>Cichorioideae</taxon>
        <taxon>Cichorieae</taxon>
        <taxon>Lactucinae</taxon>
        <taxon>Lactuca</taxon>
    </lineage>
</organism>
<evidence type="ECO:0000256" key="4">
    <source>
        <dbReference type="ARBA" id="ARBA00022729"/>
    </source>
</evidence>
<reference evidence="9 10" key="1">
    <citation type="journal article" date="2017" name="Nat. Commun.">
        <title>Genome assembly with in vitro proximity ligation data and whole-genome triplication in lettuce.</title>
        <authorList>
            <person name="Reyes-Chin-Wo S."/>
            <person name="Wang Z."/>
            <person name="Yang X."/>
            <person name="Kozik A."/>
            <person name="Arikit S."/>
            <person name="Song C."/>
            <person name="Xia L."/>
            <person name="Froenicke L."/>
            <person name="Lavelle D.O."/>
            <person name="Truco M.J."/>
            <person name="Xia R."/>
            <person name="Zhu S."/>
            <person name="Xu C."/>
            <person name="Xu H."/>
            <person name="Xu X."/>
            <person name="Cox K."/>
            <person name="Korf I."/>
            <person name="Meyers B.C."/>
            <person name="Michelmore R.W."/>
        </authorList>
    </citation>
    <scope>NUCLEOTIDE SEQUENCE [LARGE SCALE GENOMIC DNA]</scope>
    <source>
        <strain evidence="10">cv. Salinas</strain>
        <tissue evidence="9">Seedlings</tissue>
    </source>
</reference>
<protein>
    <recommendedName>
        <fullName evidence="3">glucan endo-1,3-beta-D-glucosidase</fullName>
        <ecNumber evidence="3">3.2.1.39</ecNumber>
    </recommendedName>
</protein>
<dbReference type="FunFam" id="3.20.20.80:FF:000005">
    <property type="entry name" value="Glucan endo-1,3-beta-glucosidase 14"/>
    <property type="match status" value="1"/>
</dbReference>
<dbReference type="Proteomes" id="UP000235145">
    <property type="component" value="Unassembled WGS sequence"/>
</dbReference>
<dbReference type="AlphaFoldDB" id="A0A9R1VYE0"/>
<accession>A0A9R1VYE0</accession>
<evidence type="ECO:0000256" key="1">
    <source>
        <dbReference type="ARBA" id="ARBA00000382"/>
    </source>
</evidence>
<keyword evidence="6" id="KW-0326">Glycosidase</keyword>